<evidence type="ECO:0000313" key="2">
    <source>
        <dbReference type="EMBL" id="CAD7698921.1"/>
    </source>
</evidence>
<proteinExistence type="predicted"/>
<keyword evidence="1" id="KW-0472">Membrane</keyword>
<evidence type="ECO:0000313" key="3">
    <source>
        <dbReference type="Proteomes" id="UP000708148"/>
    </source>
</evidence>
<accession>A0A8S1IV62</accession>
<feature type="transmembrane region" description="Helical" evidence="1">
    <location>
        <begin position="177"/>
        <end position="195"/>
    </location>
</feature>
<dbReference type="OrthoDB" id="2434664at2759"/>
<name>A0A8S1IV62_9CHLO</name>
<dbReference type="EMBL" id="CAJHUC010000918">
    <property type="protein sequence ID" value="CAD7698921.1"/>
    <property type="molecule type" value="Genomic_DNA"/>
</dbReference>
<keyword evidence="3" id="KW-1185">Reference proteome</keyword>
<sequence>MHDGCAHEEAAPRDPVKLRHLWRLRLDRSSSHCGQSLPMQRAVLETGERPGPVLGTHRVMPQKHGVLSEAGEAVQGGRPGPRGREEMALGTALQTTLNGRSDVEQLPRLGRRCRWNTVCTQGAVLQLVVAAAFLLVNQVSAQERVTQKLDEIEDAVDFIRKEVGDDTRLTRAMRASAIAIGATTNVAVAVGISLANAVHLNGRWSLRLWMLLQEWWYWLLASVLVTVALACAIVAFEGGEDVDTTILVLAAEMAVFIATFAVRAYQIHTRKVLIYKAWTGMSRSGRGLQDAWVAHMPPGLWHSALRYCQHDDPNVTPIESKFNPSNWVAWYTGKTRLDPGVVMDQLRCSERVPGDLRDIMQNTKTQQAKEKGYIDYYPQIGDGRLSILWGGRNSKLFQVRASRGIISYSVALVTETYSYTRESDHTWAFIAGGALARNKGLRPFELRFMSDAQYPTALLGQVEMWSSWYPRPAKTRRTKVHAVMKAQFGGLGERYVNAATELSLLMEDVDNAWLIRWFNSACEHQELATAWDQCAEGGEEWQRELYLCSYVSMMVSLNNGKKNGHPKRVDTLCTAVILIQERKFADAFGKLTPAVQRRIRYAVREDMDALAVDDEAQNKIVKSIVLYAGASDSIEGVVGWKDVQLQVGLEQSIGEVEC</sequence>
<comment type="caution">
    <text evidence="2">The sequence shown here is derived from an EMBL/GenBank/DDBJ whole genome shotgun (WGS) entry which is preliminary data.</text>
</comment>
<keyword evidence="1" id="KW-0812">Transmembrane</keyword>
<feature type="transmembrane region" description="Helical" evidence="1">
    <location>
        <begin position="246"/>
        <end position="265"/>
    </location>
</feature>
<keyword evidence="1" id="KW-1133">Transmembrane helix</keyword>
<organism evidence="2 3">
    <name type="scientific">Ostreobium quekettii</name>
    <dbReference type="NCBI Taxonomy" id="121088"/>
    <lineage>
        <taxon>Eukaryota</taxon>
        <taxon>Viridiplantae</taxon>
        <taxon>Chlorophyta</taxon>
        <taxon>core chlorophytes</taxon>
        <taxon>Ulvophyceae</taxon>
        <taxon>TCBD clade</taxon>
        <taxon>Bryopsidales</taxon>
        <taxon>Ostreobineae</taxon>
        <taxon>Ostreobiaceae</taxon>
        <taxon>Ostreobium</taxon>
    </lineage>
</organism>
<reference evidence="2" key="1">
    <citation type="submission" date="2020-12" db="EMBL/GenBank/DDBJ databases">
        <authorList>
            <person name="Iha C."/>
        </authorList>
    </citation>
    <scope>NUCLEOTIDE SEQUENCE</scope>
</reference>
<protein>
    <submittedName>
        <fullName evidence="2">Uncharacterized protein</fullName>
    </submittedName>
</protein>
<evidence type="ECO:0000256" key="1">
    <source>
        <dbReference type="SAM" id="Phobius"/>
    </source>
</evidence>
<dbReference type="Proteomes" id="UP000708148">
    <property type="component" value="Unassembled WGS sequence"/>
</dbReference>
<gene>
    <name evidence="2" type="ORF">OSTQU699_LOCUS4280</name>
</gene>
<dbReference type="AlphaFoldDB" id="A0A8S1IV62"/>
<feature type="transmembrane region" description="Helical" evidence="1">
    <location>
        <begin position="215"/>
        <end position="234"/>
    </location>
</feature>